<evidence type="ECO:0000256" key="1">
    <source>
        <dbReference type="SAM" id="SignalP"/>
    </source>
</evidence>
<feature type="signal peptide" evidence="1">
    <location>
        <begin position="1"/>
        <end position="20"/>
    </location>
</feature>
<keyword evidence="1" id="KW-0732">Signal</keyword>
<sequence length="151" mass="16615">MKIIMFTVGLLAASLSGAHGAEQQREYNTWHKKNGVLYGMTQTAEHEPVLVSIGNAGFESANMVVSYTRSGNCDEAGRSAKLEIDGKIVPAEYRCFPLKDKILEHFVIAEAAQANYVVERLTSDFTVLIQKDIKLWAANVKSPKFGVGPRL</sequence>
<dbReference type="Proteomes" id="UP000014585">
    <property type="component" value="Unassembled WGS sequence"/>
</dbReference>
<evidence type="ECO:0008006" key="4">
    <source>
        <dbReference type="Google" id="ProtNLM"/>
    </source>
</evidence>
<dbReference type="AlphaFoldDB" id="S3ITH0"/>
<evidence type="ECO:0000313" key="3">
    <source>
        <dbReference type="Proteomes" id="UP000014585"/>
    </source>
</evidence>
<organism evidence="2 3">
    <name type="scientific">Cedecea davisae DSM 4568</name>
    <dbReference type="NCBI Taxonomy" id="566551"/>
    <lineage>
        <taxon>Bacteria</taxon>
        <taxon>Pseudomonadati</taxon>
        <taxon>Pseudomonadota</taxon>
        <taxon>Gammaproteobacteria</taxon>
        <taxon>Enterobacterales</taxon>
        <taxon>Enterobacteriaceae</taxon>
        <taxon>Cedecea</taxon>
    </lineage>
</organism>
<proteinExistence type="predicted"/>
<dbReference type="HOGENOM" id="CLU_1746777_0_0_6"/>
<gene>
    <name evidence="2" type="ORF">HMPREF0201_02625</name>
</gene>
<dbReference type="PATRIC" id="fig|566551.4.peg.2410"/>
<dbReference type="EMBL" id="ATDT01000023">
    <property type="protein sequence ID" value="EPF16270.1"/>
    <property type="molecule type" value="Genomic_DNA"/>
</dbReference>
<accession>S3ITH0</accession>
<feature type="chain" id="PRO_5004521780" description="DUF306 domain-containing protein" evidence="1">
    <location>
        <begin position="21"/>
        <end position="151"/>
    </location>
</feature>
<name>S3ITH0_9ENTR</name>
<reference evidence="2 3" key="1">
    <citation type="submission" date="2013-04" db="EMBL/GenBank/DDBJ databases">
        <authorList>
            <person name="Weinstock G."/>
            <person name="Sodergren E."/>
            <person name="Lobos E.A."/>
            <person name="Fulton L."/>
            <person name="Fulton R."/>
            <person name="Courtney L."/>
            <person name="Fronick C."/>
            <person name="O'Laughlin M."/>
            <person name="Godfrey J."/>
            <person name="Wilson R.M."/>
            <person name="Miner T."/>
            <person name="Farmer C."/>
            <person name="Delehaunty K."/>
            <person name="Cordes M."/>
            <person name="Minx P."/>
            <person name="Tomlinson C."/>
            <person name="Chen J."/>
            <person name="Wollam A."/>
            <person name="Pepin K.H."/>
            <person name="Palsikar V.B."/>
            <person name="Zhang X."/>
            <person name="Suruliraj S."/>
            <person name="Perna N.T."/>
            <person name="Plunkett G."/>
            <person name="Warren W."/>
            <person name="Mitreva M."/>
            <person name="Mardis E.R."/>
            <person name="Wilson R.K."/>
        </authorList>
    </citation>
    <scope>NUCLEOTIDE SEQUENCE [LARGE SCALE GENOMIC DNA]</scope>
    <source>
        <strain evidence="2 3">DSM 4568</strain>
    </source>
</reference>
<comment type="caution">
    <text evidence="2">The sequence shown here is derived from an EMBL/GenBank/DDBJ whole genome shotgun (WGS) entry which is preliminary data.</text>
</comment>
<protein>
    <recommendedName>
        <fullName evidence="4">DUF306 domain-containing protein</fullName>
    </recommendedName>
</protein>
<evidence type="ECO:0000313" key="2">
    <source>
        <dbReference type="EMBL" id="EPF16270.1"/>
    </source>
</evidence>
<dbReference type="RefSeq" id="WP_016536925.1">
    <property type="nucleotide sequence ID" value="NZ_KE161030.1"/>
</dbReference>